<dbReference type="EMBL" id="CAJNNW010003354">
    <property type="protein sequence ID" value="CAE8645287.1"/>
    <property type="molecule type" value="Genomic_DNA"/>
</dbReference>
<sequence>MSCSRKECKRTFRGPPLYCRCSLEFCSEACFVSGWHAEHGEVCSRAEEIKAEITSRREQGHSTARGGTAQLVAVALTRSAPQAPAPSAPS</sequence>
<comment type="caution">
    <text evidence="1">The sequence shown here is derived from an EMBL/GenBank/DDBJ whole genome shotgun (WGS) entry which is preliminary data.</text>
</comment>
<gene>
    <name evidence="1" type="ORF">PGLA2088_LOCUS3781</name>
</gene>
<protein>
    <submittedName>
        <fullName evidence="1">Uncharacterized protein</fullName>
    </submittedName>
</protein>
<feature type="non-terminal residue" evidence="1">
    <location>
        <position position="1"/>
    </location>
</feature>
<accession>A0A813I442</accession>
<reference evidence="1" key="1">
    <citation type="submission" date="2021-02" db="EMBL/GenBank/DDBJ databases">
        <authorList>
            <person name="Dougan E. K."/>
            <person name="Rhodes N."/>
            <person name="Thang M."/>
            <person name="Chan C."/>
        </authorList>
    </citation>
    <scope>NUCLEOTIDE SEQUENCE</scope>
</reference>
<evidence type="ECO:0000313" key="1">
    <source>
        <dbReference type="EMBL" id="CAE8645287.1"/>
    </source>
</evidence>
<organism evidence="1 2">
    <name type="scientific">Polarella glacialis</name>
    <name type="common">Dinoflagellate</name>
    <dbReference type="NCBI Taxonomy" id="89957"/>
    <lineage>
        <taxon>Eukaryota</taxon>
        <taxon>Sar</taxon>
        <taxon>Alveolata</taxon>
        <taxon>Dinophyceae</taxon>
        <taxon>Suessiales</taxon>
        <taxon>Suessiaceae</taxon>
        <taxon>Polarella</taxon>
    </lineage>
</organism>
<name>A0A813I442_POLGL</name>
<evidence type="ECO:0000313" key="2">
    <source>
        <dbReference type="Proteomes" id="UP000626109"/>
    </source>
</evidence>
<dbReference type="AlphaFoldDB" id="A0A813I442"/>
<dbReference type="Proteomes" id="UP000626109">
    <property type="component" value="Unassembled WGS sequence"/>
</dbReference>
<proteinExistence type="predicted"/>